<feature type="chain" id="PRO_5046543996" description="FecR family protein" evidence="2">
    <location>
        <begin position="33"/>
        <end position="656"/>
    </location>
</feature>
<dbReference type="Proteomes" id="UP001196870">
    <property type="component" value="Unassembled WGS sequence"/>
</dbReference>
<gene>
    <name evidence="3" type="ORF">GXW71_00005</name>
</gene>
<keyword evidence="2" id="KW-0732">Signal</keyword>
<dbReference type="RefSeq" id="WP_211850215.1">
    <property type="nucleotide sequence ID" value="NZ_JAAGBB010000001.1"/>
</dbReference>
<feature type="region of interest" description="Disordered" evidence="1">
    <location>
        <begin position="29"/>
        <end position="124"/>
    </location>
</feature>
<feature type="compositionally biased region" description="Low complexity" evidence="1">
    <location>
        <begin position="614"/>
        <end position="624"/>
    </location>
</feature>
<evidence type="ECO:0008006" key="5">
    <source>
        <dbReference type="Google" id="ProtNLM"/>
    </source>
</evidence>
<keyword evidence="4" id="KW-1185">Reference proteome</keyword>
<dbReference type="EMBL" id="JAAGBB010000001">
    <property type="protein sequence ID" value="MBR0662723.1"/>
    <property type="molecule type" value="Genomic_DNA"/>
</dbReference>
<proteinExistence type="predicted"/>
<feature type="non-terminal residue" evidence="3">
    <location>
        <position position="656"/>
    </location>
</feature>
<evidence type="ECO:0000313" key="3">
    <source>
        <dbReference type="EMBL" id="MBR0662723.1"/>
    </source>
</evidence>
<sequence length="656" mass="68634">MSQSHRRPRRTLRRAAIAALPIALLTGVPGLAAQGKGQPSATTTERPPKPGGIAPAPQEEPPEAAPPPAAEAGPPPVEAEPPAAEAGPPPGQPVPGSPTPPQGQAAQPAPDEDGETAEEPPARVGRLARIQGNVGFRPSGEEDWTPAQANIPLVAGNAIYTAPGARAALQVNQTRIALDGGSDFQFARLDDGGTVVTLPRGSVYFEAQGLLEQETIEIVTPSGSLVITGDGRYLVEAGQPPEAPGGFRPARFSVLDGEARFVAQTLEQPLGPGQALVFEREAPTLARAAVAMPLIAWATALSAKAPTPAVARQMTGAEDLGLYGRWDRNPDYGDVWYPEVEASWVPYRQGRWVWRDPWGWTWLDDRPWGFAPFHYGRWVQIGPRWAWAPQPERVVVVEEAWRPRRPIWAPALVAFVGGVALGPRGPGVAWVPLGPREPYYPWFRASPRYVRGVNFFAVRDPRDPERRWREYRREWAGPRPGFGGPPGPRPGFGPPPRAFEGPFANRVALTAVSAPDMTGSRPLRGVPQAGVVMPPGFGPRPGGPGGAPTLAAPPPPSGQTLGVTRAVAGRIGVPPGSVMATPRRDGPPPQTHVPLTAGRPGFGPQGQAGRPDLAQGGVPQAASGPQGGPPQAGPGGAPQGGPPQAGAPGGPGLGAA</sequence>
<protein>
    <recommendedName>
        <fullName evidence="5">FecR family protein</fullName>
    </recommendedName>
</protein>
<name>A0ABS5ER41_9PROT</name>
<feature type="region of interest" description="Disordered" evidence="1">
    <location>
        <begin position="516"/>
        <end position="656"/>
    </location>
</feature>
<accession>A0ABS5ER41</accession>
<feature type="compositionally biased region" description="Pro residues" evidence="1">
    <location>
        <begin position="63"/>
        <end position="79"/>
    </location>
</feature>
<organism evidence="3 4">
    <name type="scientific">Plastoroseomonas hellenica</name>
    <dbReference type="NCBI Taxonomy" id="2687306"/>
    <lineage>
        <taxon>Bacteria</taxon>
        <taxon>Pseudomonadati</taxon>
        <taxon>Pseudomonadota</taxon>
        <taxon>Alphaproteobacteria</taxon>
        <taxon>Acetobacterales</taxon>
        <taxon>Acetobacteraceae</taxon>
        <taxon>Plastoroseomonas</taxon>
    </lineage>
</organism>
<evidence type="ECO:0000256" key="1">
    <source>
        <dbReference type="SAM" id="MobiDB-lite"/>
    </source>
</evidence>
<evidence type="ECO:0000313" key="4">
    <source>
        <dbReference type="Proteomes" id="UP001196870"/>
    </source>
</evidence>
<dbReference type="InterPro" id="IPR046535">
    <property type="entry name" value="DUF6600"/>
</dbReference>
<comment type="caution">
    <text evidence="3">The sequence shown here is derived from an EMBL/GenBank/DDBJ whole genome shotgun (WGS) entry which is preliminary data.</text>
</comment>
<feature type="compositionally biased region" description="Gly residues" evidence="1">
    <location>
        <begin position="647"/>
        <end position="656"/>
    </location>
</feature>
<reference evidence="4" key="1">
    <citation type="journal article" date="2021" name="Syst. Appl. Microbiol.">
        <title>Roseomonas hellenica sp. nov., isolated from roots of wild-growing Alkanna tinctoria.</title>
        <authorList>
            <person name="Rat A."/>
            <person name="Naranjo H.D."/>
            <person name="Lebbe L."/>
            <person name="Cnockaert M."/>
            <person name="Krigas N."/>
            <person name="Grigoriadou K."/>
            <person name="Maloupa E."/>
            <person name="Willems A."/>
        </authorList>
    </citation>
    <scope>NUCLEOTIDE SEQUENCE [LARGE SCALE GENOMIC DNA]</scope>
    <source>
        <strain evidence="4">LMG 31523</strain>
    </source>
</reference>
<evidence type="ECO:0000256" key="2">
    <source>
        <dbReference type="SAM" id="SignalP"/>
    </source>
</evidence>
<dbReference type="Pfam" id="PF20245">
    <property type="entry name" value="DUF6600"/>
    <property type="match status" value="1"/>
</dbReference>
<dbReference type="PANTHER" id="PTHR38731:SF1">
    <property type="entry name" value="FECR PROTEIN DOMAIN-CONTAINING PROTEIN"/>
    <property type="match status" value="1"/>
</dbReference>
<feature type="signal peptide" evidence="2">
    <location>
        <begin position="1"/>
        <end position="32"/>
    </location>
</feature>
<dbReference type="PANTHER" id="PTHR38731">
    <property type="entry name" value="LIPL45-RELATED LIPOPROTEIN-RELATED"/>
    <property type="match status" value="1"/>
</dbReference>
<feature type="compositionally biased region" description="Pro residues" evidence="1">
    <location>
        <begin position="87"/>
        <end position="101"/>
    </location>
</feature>